<accession>A0A3N4KHH7</accession>
<dbReference type="PANTHER" id="PTHR34310">
    <property type="entry name" value="DUF427 DOMAIN PROTEIN (AFU_ORTHOLOGUE AFUA_3G02220)"/>
    <property type="match status" value="1"/>
</dbReference>
<keyword evidence="3" id="KW-1185">Reference proteome</keyword>
<name>A0A3N4KHH7_9PEZI</name>
<gene>
    <name evidence="2" type="ORF">P167DRAFT_537944</name>
</gene>
<dbReference type="Proteomes" id="UP000277580">
    <property type="component" value="Unassembled WGS sequence"/>
</dbReference>
<dbReference type="PANTHER" id="PTHR34310:SF5">
    <property type="entry name" value="DUF427 DOMAIN PROTEIN (AFU_ORTHOLOGUE AFUA_3G02220)"/>
    <property type="match status" value="1"/>
</dbReference>
<protein>
    <submittedName>
        <fullName evidence="2">DUF427 domain protein</fullName>
    </submittedName>
</protein>
<dbReference type="AlphaFoldDB" id="A0A3N4KHH7"/>
<dbReference type="Gene3D" id="2.170.150.40">
    <property type="entry name" value="Domain of unknown function (DUF427)"/>
    <property type="match status" value="1"/>
</dbReference>
<reference evidence="2 3" key="1">
    <citation type="journal article" date="2018" name="Nat. Ecol. Evol.">
        <title>Pezizomycetes genomes reveal the molecular basis of ectomycorrhizal truffle lifestyle.</title>
        <authorList>
            <person name="Murat C."/>
            <person name="Payen T."/>
            <person name="Noel B."/>
            <person name="Kuo A."/>
            <person name="Morin E."/>
            <person name="Chen J."/>
            <person name="Kohler A."/>
            <person name="Krizsan K."/>
            <person name="Balestrini R."/>
            <person name="Da Silva C."/>
            <person name="Montanini B."/>
            <person name="Hainaut M."/>
            <person name="Levati E."/>
            <person name="Barry K.W."/>
            <person name="Belfiori B."/>
            <person name="Cichocki N."/>
            <person name="Clum A."/>
            <person name="Dockter R.B."/>
            <person name="Fauchery L."/>
            <person name="Guy J."/>
            <person name="Iotti M."/>
            <person name="Le Tacon F."/>
            <person name="Lindquist E.A."/>
            <person name="Lipzen A."/>
            <person name="Malagnac F."/>
            <person name="Mello A."/>
            <person name="Molinier V."/>
            <person name="Miyauchi S."/>
            <person name="Poulain J."/>
            <person name="Riccioni C."/>
            <person name="Rubini A."/>
            <person name="Sitrit Y."/>
            <person name="Splivallo R."/>
            <person name="Traeger S."/>
            <person name="Wang M."/>
            <person name="Zifcakova L."/>
            <person name="Wipf D."/>
            <person name="Zambonelli A."/>
            <person name="Paolocci F."/>
            <person name="Nowrousian M."/>
            <person name="Ottonello S."/>
            <person name="Baldrian P."/>
            <person name="Spatafora J.W."/>
            <person name="Henrissat B."/>
            <person name="Nagy L.G."/>
            <person name="Aury J.M."/>
            <person name="Wincker P."/>
            <person name="Grigoriev I.V."/>
            <person name="Bonfante P."/>
            <person name="Martin F.M."/>
        </authorList>
    </citation>
    <scope>NUCLEOTIDE SEQUENCE [LARGE SCALE GENOMIC DNA]</scope>
    <source>
        <strain evidence="2 3">CCBAS932</strain>
    </source>
</reference>
<organism evidence="2 3">
    <name type="scientific">Morchella conica CCBAS932</name>
    <dbReference type="NCBI Taxonomy" id="1392247"/>
    <lineage>
        <taxon>Eukaryota</taxon>
        <taxon>Fungi</taxon>
        <taxon>Dikarya</taxon>
        <taxon>Ascomycota</taxon>
        <taxon>Pezizomycotina</taxon>
        <taxon>Pezizomycetes</taxon>
        <taxon>Pezizales</taxon>
        <taxon>Morchellaceae</taxon>
        <taxon>Morchella</taxon>
    </lineage>
</organism>
<dbReference type="EMBL" id="ML119146">
    <property type="protein sequence ID" value="RPB10014.1"/>
    <property type="molecule type" value="Genomic_DNA"/>
</dbReference>
<evidence type="ECO:0000313" key="3">
    <source>
        <dbReference type="Proteomes" id="UP000277580"/>
    </source>
</evidence>
<sequence length="107" mass="12371">MPPKATAKINGKVIAESDEYETVEGNIYFPPSAITRSFLTPSDTQTTCKWKGTASYYNVEVDGVYIKDAAWYYPDPQDKFKPFRNYVAFCMYAPLMLHLKRVPFRLR</sequence>
<dbReference type="InParanoid" id="A0A3N4KHH7"/>
<dbReference type="Pfam" id="PF04248">
    <property type="entry name" value="NTP_transf_9"/>
    <property type="match status" value="1"/>
</dbReference>
<evidence type="ECO:0000313" key="2">
    <source>
        <dbReference type="EMBL" id="RPB10014.1"/>
    </source>
</evidence>
<dbReference type="InterPro" id="IPR038694">
    <property type="entry name" value="DUF427_sf"/>
</dbReference>
<dbReference type="InterPro" id="IPR007361">
    <property type="entry name" value="DUF427"/>
</dbReference>
<dbReference type="OrthoDB" id="18996at2759"/>
<evidence type="ECO:0000259" key="1">
    <source>
        <dbReference type="Pfam" id="PF04248"/>
    </source>
</evidence>
<proteinExistence type="predicted"/>
<feature type="domain" description="DUF427" evidence="1">
    <location>
        <begin position="6"/>
        <end position="90"/>
    </location>
</feature>